<protein>
    <recommendedName>
        <fullName evidence="3">DUF3168 domain-containing protein</fullName>
    </recommendedName>
</protein>
<dbReference type="Gene3D" id="3.30.2000.30">
    <property type="match status" value="1"/>
</dbReference>
<dbReference type="EMBL" id="AP014800">
    <property type="protein sequence ID" value="BAQ67604.1"/>
    <property type="molecule type" value="Genomic_DNA"/>
</dbReference>
<sequence length="132" mass="14354">MTDGMERLLRARLRADPGVAALAGDRVNWGAHPQGAPRPALVLHLIAGAPGRTLTGPDGLWTGRIQIDASARERAQAGALARATIACLNGLSGSVIRSLWLDSQRRDRAADPDDKTWLYRVSMDFSATWRER</sequence>
<proteinExistence type="predicted"/>
<accession>A0A0D6AYT6</accession>
<dbReference type="KEGG" id="rsu:NHU_00434"/>
<evidence type="ECO:0000313" key="2">
    <source>
        <dbReference type="Proteomes" id="UP000064912"/>
    </source>
</evidence>
<organism evidence="1 2">
    <name type="scientific">Rhodovulum sulfidophilum</name>
    <name type="common">Rhodobacter sulfidophilus</name>
    <dbReference type="NCBI Taxonomy" id="35806"/>
    <lineage>
        <taxon>Bacteria</taxon>
        <taxon>Pseudomonadati</taxon>
        <taxon>Pseudomonadota</taxon>
        <taxon>Alphaproteobacteria</taxon>
        <taxon>Rhodobacterales</taxon>
        <taxon>Paracoccaceae</taxon>
        <taxon>Rhodovulum</taxon>
    </lineage>
</organism>
<dbReference type="InterPro" id="IPR053745">
    <property type="entry name" value="Viral_Tail_Comp_sf"/>
</dbReference>
<dbReference type="Pfam" id="PF11367">
    <property type="entry name" value="Tail_completion_gp17"/>
    <property type="match status" value="1"/>
</dbReference>
<dbReference type="InterPro" id="IPR021508">
    <property type="entry name" value="Gp17-like"/>
</dbReference>
<reference evidence="1 2" key="1">
    <citation type="submission" date="2015-02" db="EMBL/GenBank/DDBJ databases">
        <title>Genome sequene of Rhodovulum sulfidophilum DSM 2351.</title>
        <authorList>
            <person name="Nagao N."/>
        </authorList>
    </citation>
    <scope>NUCLEOTIDE SEQUENCE [LARGE SCALE GENOMIC DNA]</scope>
    <source>
        <strain evidence="1 2">DSM 2351</strain>
    </source>
</reference>
<evidence type="ECO:0000313" key="1">
    <source>
        <dbReference type="EMBL" id="BAQ67604.1"/>
    </source>
</evidence>
<dbReference type="PATRIC" id="fig|35806.4.peg.445"/>
<name>A0A0D6AYT6_RHOSU</name>
<dbReference type="Proteomes" id="UP000064912">
    <property type="component" value="Chromosome"/>
</dbReference>
<dbReference type="AlphaFoldDB" id="A0A0D6AYT6"/>
<gene>
    <name evidence="1" type="ORF">NHU_00434</name>
</gene>
<evidence type="ECO:0008006" key="3">
    <source>
        <dbReference type="Google" id="ProtNLM"/>
    </source>
</evidence>